<protein>
    <submittedName>
        <fullName evidence="1">Uncharacterized protein</fullName>
    </submittedName>
</protein>
<dbReference type="AlphaFoldDB" id="A0AA48GVR6"/>
<accession>A0AA48GVR6</accession>
<gene>
    <name evidence="1" type="ORF">METEAL_18950</name>
</gene>
<sequence>MNTVGRTFALFLCTAALAGQVPLDRMDLPNRILAQEILRKPQFSFQTTTPPVDVRVATMEKLFDHPRLAAAMWRECQFVPRLFAFPLPSEGLIVDDTRGLKGTLTLAYREPGKRVYLIDGRVEKWRMGNPFAVGAKMVVIYTYWRGPKGFQSHLQTWTTLDSALLGTLTRPFKRYIQHRQEEFMAYILGNMSHGGEFAEHSYENFLGPIRREGDPVAVRDYLEVFGKHR</sequence>
<name>A0AA48GVR6_9BACT</name>
<dbReference type="EMBL" id="AP027080">
    <property type="protein sequence ID" value="BDU72721.1"/>
    <property type="molecule type" value="Genomic_DNA"/>
</dbReference>
<dbReference type="Proteomes" id="UP001238179">
    <property type="component" value="Chromosome"/>
</dbReference>
<dbReference type="KEGG" id="msil:METEAL_18950"/>
<keyword evidence="2" id="KW-1185">Reference proteome</keyword>
<evidence type="ECO:0000313" key="1">
    <source>
        <dbReference type="EMBL" id="BDU72721.1"/>
    </source>
</evidence>
<evidence type="ECO:0000313" key="2">
    <source>
        <dbReference type="Proteomes" id="UP001238179"/>
    </source>
</evidence>
<organism evidence="1 2">
    <name type="scientific">Mesoterricola silvestris</name>
    <dbReference type="NCBI Taxonomy" id="2927979"/>
    <lineage>
        <taxon>Bacteria</taxon>
        <taxon>Pseudomonadati</taxon>
        <taxon>Acidobacteriota</taxon>
        <taxon>Holophagae</taxon>
        <taxon>Holophagales</taxon>
        <taxon>Holophagaceae</taxon>
        <taxon>Mesoterricola</taxon>
    </lineage>
</organism>
<reference evidence="2" key="1">
    <citation type="journal article" date="2023" name="Int. J. Syst. Evol. Microbiol.">
        <title>Mesoterricola silvestris gen. nov., sp. nov., Mesoterricola sediminis sp. nov., Geothrix oryzae sp. nov., Geothrix edaphica sp. nov., Geothrix rubra sp. nov., and Geothrix limicola sp. nov., six novel members of Acidobacteriota isolated from soils.</title>
        <authorList>
            <person name="Itoh H."/>
            <person name="Sugisawa Y."/>
            <person name="Mise K."/>
            <person name="Xu Z."/>
            <person name="Kuniyasu M."/>
            <person name="Ushijima N."/>
            <person name="Kawano K."/>
            <person name="Kobayashi E."/>
            <person name="Shiratori Y."/>
            <person name="Masuda Y."/>
            <person name="Senoo K."/>
        </authorList>
    </citation>
    <scope>NUCLEOTIDE SEQUENCE [LARGE SCALE GENOMIC DNA]</scope>
    <source>
        <strain evidence="2">W79</strain>
    </source>
</reference>
<proteinExistence type="predicted"/>